<dbReference type="EMBL" id="JABANM010035327">
    <property type="protein sequence ID" value="KAF4698189.1"/>
    <property type="molecule type" value="Genomic_DNA"/>
</dbReference>
<dbReference type="AlphaFoldDB" id="A0A7J6PPX3"/>
<evidence type="ECO:0000313" key="2">
    <source>
        <dbReference type="Proteomes" id="UP000574390"/>
    </source>
</evidence>
<proteinExistence type="predicted"/>
<dbReference type="Proteomes" id="UP000574390">
    <property type="component" value="Unassembled WGS sequence"/>
</dbReference>
<gene>
    <name evidence="1" type="ORF">FOZ62_007248</name>
</gene>
<accession>A0A7J6PPX3</accession>
<name>A0A7J6PPX3_PEROL</name>
<protein>
    <submittedName>
        <fullName evidence="1">Uncharacterized protein</fullName>
    </submittedName>
</protein>
<evidence type="ECO:0000313" key="1">
    <source>
        <dbReference type="EMBL" id="KAF4698189.1"/>
    </source>
</evidence>
<organism evidence="1 2">
    <name type="scientific">Perkinsus olseni</name>
    <name type="common">Perkinsus atlanticus</name>
    <dbReference type="NCBI Taxonomy" id="32597"/>
    <lineage>
        <taxon>Eukaryota</taxon>
        <taxon>Sar</taxon>
        <taxon>Alveolata</taxon>
        <taxon>Perkinsozoa</taxon>
        <taxon>Perkinsea</taxon>
        <taxon>Perkinsida</taxon>
        <taxon>Perkinsidae</taxon>
        <taxon>Perkinsus</taxon>
    </lineage>
</organism>
<reference evidence="1 2" key="1">
    <citation type="submission" date="2020-04" db="EMBL/GenBank/DDBJ databases">
        <title>Perkinsus olseni comparative genomics.</title>
        <authorList>
            <person name="Bogema D.R."/>
        </authorList>
    </citation>
    <scope>NUCLEOTIDE SEQUENCE [LARGE SCALE GENOMIC DNA]</scope>
    <source>
        <strain evidence="1">ATCC PRA-205</strain>
    </source>
</reference>
<sequence length="256" mass="28024">MGAEVDGVEYCSYCCESWESMHMWDEDYNLNSALDGVWEKGGEDSTNQQDMELDEADHAIDDDAVVPDFEIINSYRVSPRHVANGETWVVVGRVVHAGRCPPERLHVGTATWTAESFRMSFLLGLSRQVDVDNLPSQVLEMVDSRGNTIIVVDARGAVTIPSYQPPQHQVTAPVLGPGSIAKFTISVGLSPCPHLKLVEVQQVDSRGYGSAYCVYKGDPSEDANAAVLPVGPNYHVFIGNYAEGVNSLYDLFVTPE</sequence>
<comment type="caution">
    <text evidence="1">The sequence shown here is derived from an EMBL/GenBank/DDBJ whole genome shotgun (WGS) entry which is preliminary data.</text>
</comment>